<dbReference type="InterPro" id="IPR028082">
    <property type="entry name" value="Peripla_BP_I"/>
</dbReference>
<dbReference type="Gene3D" id="3.40.50.2300">
    <property type="match status" value="2"/>
</dbReference>
<dbReference type="Pfam" id="PF00356">
    <property type="entry name" value="LacI"/>
    <property type="match status" value="1"/>
</dbReference>
<dbReference type="SUPFAM" id="SSF53822">
    <property type="entry name" value="Periplasmic binding protein-like I"/>
    <property type="match status" value="1"/>
</dbReference>
<dbReference type="SUPFAM" id="SSF47413">
    <property type="entry name" value="lambda repressor-like DNA-binding domains"/>
    <property type="match status" value="1"/>
</dbReference>
<comment type="caution">
    <text evidence="5">The sequence shown here is derived from an EMBL/GenBank/DDBJ whole genome shotgun (WGS) entry which is preliminary data.</text>
</comment>
<name>A0A9X3RAY2_9BACI</name>
<dbReference type="PANTHER" id="PTHR30146:SF105">
    <property type="entry name" value="CATABOLITE CONTROL PROTEIN B"/>
    <property type="match status" value="1"/>
</dbReference>
<reference evidence="5" key="1">
    <citation type="submission" date="2022-05" db="EMBL/GenBank/DDBJ databases">
        <authorList>
            <person name="Colautti A."/>
            <person name="Iacumin L."/>
        </authorList>
    </citation>
    <scope>NUCLEOTIDE SEQUENCE</scope>
    <source>
        <strain evidence="5">DSM 30747</strain>
    </source>
</reference>
<keyword evidence="1" id="KW-0805">Transcription regulation</keyword>
<organism evidence="5 6">
    <name type="scientific">Psychrobacillus psychrodurans</name>
    <dbReference type="NCBI Taxonomy" id="126157"/>
    <lineage>
        <taxon>Bacteria</taxon>
        <taxon>Bacillati</taxon>
        <taxon>Bacillota</taxon>
        <taxon>Bacilli</taxon>
        <taxon>Bacillales</taxon>
        <taxon>Bacillaceae</taxon>
        <taxon>Psychrobacillus</taxon>
    </lineage>
</organism>
<keyword evidence="6" id="KW-1185">Reference proteome</keyword>
<proteinExistence type="predicted"/>
<dbReference type="Gene3D" id="1.10.260.40">
    <property type="entry name" value="lambda repressor-like DNA-binding domains"/>
    <property type="match status" value="1"/>
</dbReference>
<dbReference type="SMART" id="SM00354">
    <property type="entry name" value="HTH_LACI"/>
    <property type="match status" value="1"/>
</dbReference>
<protein>
    <submittedName>
        <fullName evidence="5">LacI family DNA-binding transcriptional regulator</fullName>
    </submittedName>
</protein>
<feature type="domain" description="HTH lacI-type" evidence="4">
    <location>
        <begin position="2"/>
        <end position="56"/>
    </location>
</feature>
<dbReference type="PANTHER" id="PTHR30146">
    <property type="entry name" value="LACI-RELATED TRANSCRIPTIONAL REPRESSOR"/>
    <property type="match status" value="1"/>
</dbReference>
<keyword evidence="3" id="KW-0804">Transcription</keyword>
<evidence type="ECO:0000313" key="6">
    <source>
        <dbReference type="Proteomes" id="UP001152172"/>
    </source>
</evidence>
<dbReference type="GO" id="GO:0003700">
    <property type="term" value="F:DNA-binding transcription factor activity"/>
    <property type="evidence" value="ECO:0007669"/>
    <property type="project" value="TreeGrafter"/>
</dbReference>
<dbReference type="CDD" id="cd01392">
    <property type="entry name" value="HTH_LacI"/>
    <property type="match status" value="1"/>
</dbReference>
<dbReference type="Pfam" id="PF00532">
    <property type="entry name" value="Peripla_BP_1"/>
    <property type="match status" value="1"/>
</dbReference>
<evidence type="ECO:0000259" key="4">
    <source>
        <dbReference type="PROSITE" id="PS50932"/>
    </source>
</evidence>
<dbReference type="EMBL" id="JAMKBI010000011">
    <property type="protein sequence ID" value="MCZ8534631.1"/>
    <property type="molecule type" value="Genomic_DNA"/>
</dbReference>
<dbReference type="CDD" id="cd06286">
    <property type="entry name" value="PBP1_CcpB-like"/>
    <property type="match status" value="1"/>
</dbReference>
<dbReference type="PROSITE" id="PS00356">
    <property type="entry name" value="HTH_LACI_1"/>
    <property type="match status" value="1"/>
</dbReference>
<evidence type="ECO:0000256" key="1">
    <source>
        <dbReference type="ARBA" id="ARBA00023015"/>
    </source>
</evidence>
<dbReference type="InterPro" id="IPR010982">
    <property type="entry name" value="Lambda_DNA-bd_dom_sf"/>
</dbReference>
<dbReference type="GO" id="GO:0000976">
    <property type="term" value="F:transcription cis-regulatory region binding"/>
    <property type="evidence" value="ECO:0007669"/>
    <property type="project" value="TreeGrafter"/>
</dbReference>
<sequence>MSTIKDIAKLAGVSITTVSRVLNNHPYVKDEKRRKVLQVIEELNYQQNMNAIHLVKGKTFMVGVVLPYADHPYFQSIVGGIIKAATSSEIAVLLCPTNYSKIDEIKYLEMMKRKQIDGVIICSRANTWEVILPFAEYGSLVACELVEELPCAYTDHFDAFSSALNYLIKEGHKSIGYSVARENSNSSKARLSAYHDVLEKNNLPINESFIFPDSIDIDDGKRIVKELVQLKDRPTALLVNGDEVAAGILIQAKKEGLNVPADLSVIGFDNQPFSEALGLTTIDQHLNEIGKKAFDLFLHGGHQKVCVPFDLVIRNTVSKLQQ</sequence>
<dbReference type="PROSITE" id="PS50932">
    <property type="entry name" value="HTH_LACI_2"/>
    <property type="match status" value="1"/>
</dbReference>
<dbReference type="Proteomes" id="UP001152172">
    <property type="component" value="Unassembled WGS sequence"/>
</dbReference>
<dbReference type="RefSeq" id="WP_269922757.1">
    <property type="nucleotide sequence ID" value="NZ_JAMKBI010000011.1"/>
</dbReference>
<dbReference type="InterPro" id="IPR000843">
    <property type="entry name" value="HTH_LacI"/>
</dbReference>
<evidence type="ECO:0000313" key="5">
    <source>
        <dbReference type="EMBL" id="MCZ8534631.1"/>
    </source>
</evidence>
<dbReference type="InterPro" id="IPR001761">
    <property type="entry name" value="Peripla_BP/Lac1_sug-bd_dom"/>
</dbReference>
<keyword evidence="2 5" id="KW-0238">DNA-binding</keyword>
<gene>
    <name evidence="5" type="ORF">M9R61_15070</name>
</gene>
<evidence type="ECO:0000256" key="3">
    <source>
        <dbReference type="ARBA" id="ARBA00023163"/>
    </source>
</evidence>
<accession>A0A9X3RAY2</accession>
<dbReference type="AlphaFoldDB" id="A0A9X3RAY2"/>
<evidence type="ECO:0000256" key="2">
    <source>
        <dbReference type="ARBA" id="ARBA00023125"/>
    </source>
</evidence>
<dbReference type="PRINTS" id="PR00036">
    <property type="entry name" value="HTHLACI"/>
</dbReference>